<dbReference type="EMBL" id="CP003378">
    <property type="protein sequence ID" value="AFZ70238.1"/>
    <property type="molecule type" value="Genomic_DNA"/>
</dbReference>
<proteinExistence type="predicted"/>
<dbReference type="HOGENOM" id="CLU_009523_5_1_2"/>
<dbReference type="Pfam" id="PF01642">
    <property type="entry name" value="MM_CoA_mutase"/>
    <property type="match status" value="1"/>
</dbReference>
<dbReference type="STRING" id="1056495.Calag_0472"/>
<reference evidence="4" key="1">
    <citation type="submission" date="2012-03" db="EMBL/GenBank/DDBJ databases">
        <title>Complete genome of Caldisphaera lagunensis DSM 15908.</title>
        <authorList>
            <person name="Lucas S."/>
            <person name="Copeland A."/>
            <person name="Lapidus A."/>
            <person name="Glavina del Rio T."/>
            <person name="Dalin E."/>
            <person name="Tice H."/>
            <person name="Bruce D."/>
            <person name="Goodwin L."/>
            <person name="Pitluck S."/>
            <person name="Peters L."/>
            <person name="Mikhailova N."/>
            <person name="Teshima H."/>
            <person name="Kyrpides N."/>
            <person name="Mavromatis K."/>
            <person name="Ivanova N."/>
            <person name="Brettin T."/>
            <person name="Detter J.C."/>
            <person name="Han C."/>
            <person name="Larimer F."/>
            <person name="Land M."/>
            <person name="Hauser L."/>
            <person name="Markowitz V."/>
            <person name="Cheng J.-F."/>
            <person name="Hugenholtz P."/>
            <person name="Woyke T."/>
            <person name="Wu D."/>
            <person name="Spring S."/>
            <person name="Schroeder M."/>
            <person name="Brambilla E."/>
            <person name="Klenk H.-P."/>
            <person name="Eisen J.A."/>
        </authorList>
    </citation>
    <scope>NUCLEOTIDE SEQUENCE [LARGE SCALE GENOMIC DNA]</scope>
    <source>
        <strain evidence="4">DSM 15908 / JCM 11604 / IC-154</strain>
    </source>
</reference>
<feature type="domain" description="Methylmalonyl-CoA mutase alpha/beta chain catalytic" evidence="2">
    <location>
        <begin position="48"/>
        <end position="565"/>
    </location>
</feature>
<dbReference type="KEGG" id="clg:Calag_0472"/>
<dbReference type="CDD" id="cd03680">
    <property type="entry name" value="MM_CoA_mutase_ICM_like"/>
    <property type="match status" value="1"/>
</dbReference>
<gene>
    <name evidence="3" type="ordered locus">Calag_0472</name>
</gene>
<sequence length="573" mass="65520">MYLMGCAMGNLYDKNSLKEIKKSLENWQNNVLPQWLQQVPEREKEFTNLSNIQIKNLYTPLDIEDFDYDSKLGFPGSYPFTRGIHATMYRARLWTMRMFSGFGGPEETNKRLKFLIEHGETGLSLAFDYPTLIGIDPDDPMAEGEVGIVGVSVPSIEDMRIVFDGINMGEVTTNMTINPPAPVLLSFYVGVAEMQGVPYYKIGGTTQNDPLKEFIAQKSYVFPPEPAVRVSMDLIEWSVKNLPKWNPISVSGYHIREAGSTAVQELAFTIADGIEYVRQLISRGLDVDEFAPRISFFWDSHINFFEEIAKFRAARRMWAKIMKDWFHAKKERSMWMRFHTQTAGVSLTAQQPWNNIIRTAIEAMAAVLGGTQSLHTNSFDEPFRVPSEFAAKIALRTQQIIAYESGIADTIDPLAGSYYVEWLTDEIEEQAWKYIDKIEKLGGMLEAVKKGFPQREVTEASYNYQKQVDEKKKYIVGVNIFEDNQVDEIRNVPLLEFDQAEIEKRQKARINKIKSERDKELWERSLNELRKAAEGDVNLMPYILQAAKAKATLGEIMSTLKEVFGAYVEPPIY</sequence>
<dbReference type="AlphaFoldDB" id="L0A8P0"/>
<protein>
    <submittedName>
        <fullName evidence="3">Methylmalonyl-CoA mutase family protein</fullName>
    </submittedName>
</protein>
<dbReference type="GO" id="GO:0031419">
    <property type="term" value="F:cobalamin binding"/>
    <property type="evidence" value="ECO:0007669"/>
    <property type="project" value="InterPro"/>
</dbReference>
<evidence type="ECO:0000313" key="3">
    <source>
        <dbReference type="EMBL" id="AFZ70238.1"/>
    </source>
</evidence>
<dbReference type="SUPFAM" id="SSF51703">
    <property type="entry name" value="Cobalamin (vitamin B12)-dependent enzymes"/>
    <property type="match status" value="1"/>
</dbReference>
<evidence type="ECO:0000313" key="4">
    <source>
        <dbReference type="Proteomes" id="UP000010469"/>
    </source>
</evidence>
<dbReference type="PANTHER" id="PTHR48101">
    <property type="entry name" value="METHYLMALONYL-COA MUTASE, MITOCHONDRIAL-RELATED"/>
    <property type="match status" value="1"/>
</dbReference>
<organism evidence="3 4">
    <name type="scientific">Caldisphaera lagunensis (strain DSM 15908 / JCM 11604 / ANMR 0165 / IC-154)</name>
    <dbReference type="NCBI Taxonomy" id="1056495"/>
    <lineage>
        <taxon>Archaea</taxon>
        <taxon>Thermoproteota</taxon>
        <taxon>Thermoprotei</taxon>
        <taxon>Acidilobales</taxon>
        <taxon>Caldisphaeraceae</taxon>
        <taxon>Caldisphaera</taxon>
    </lineage>
</organism>
<dbReference type="FunCoup" id="L0A8P0">
    <property type="interactions" value="136"/>
</dbReference>
<accession>L0A8P0</accession>
<dbReference type="NCBIfam" id="TIGR00641">
    <property type="entry name" value="acid_CoA_mut_N"/>
    <property type="match status" value="1"/>
</dbReference>
<dbReference type="Gene3D" id="3.20.20.240">
    <property type="entry name" value="Methylmalonyl-CoA mutase"/>
    <property type="match status" value="1"/>
</dbReference>
<dbReference type="GO" id="GO:0004494">
    <property type="term" value="F:methylmalonyl-CoA mutase activity"/>
    <property type="evidence" value="ECO:0007669"/>
    <property type="project" value="InterPro"/>
</dbReference>
<name>L0A8P0_CALLD</name>
<dbReference type="Proteomes" id="UP000010469">
    <property type="component" value="Chromosome"/>
</dbReference>
<evidence type="ECO:0000259" key="2">
    <source>
        <dbReference type="Pfam" id="PF01642"/>
    </source>
</evidence>
<keyword evidence="1" id="KW-0413">Isomerase</keyword>
<dbReference type="InterPro" id="IPR006098">
    <property type="entry name" value="MMCoA_mutase_a_cat"/>
</dbReference>
<dbReference type="InterPro" id="IPR006099">
    <property type="entry name" value="MeMalonylCoA_mutase_a/b_cat"/>
</dbReference>
<dbReference type="InterPro" id="IPR016176">
    <property type="entry name" value="Cbl-dep_enz_cat"/>
</dbReference>
<dbReference type="PANTHER" id="PTHR48101:SF1">
    <property type="entry name" value="METHYLMALONYL-COA MUTASE, LARGE SUBUNIT"/>
    <property type="match status" value="1"/>
</dbReference>
<dbReference type="eggNOG" id="arCOG04232">
    <property type="taxonomic scope" value="Archaea"/>
</dbReference>
<evidence type="ECO:0000256" key="1">
    <source>
        <dbReference type="ARBA" id="ARBA00023235"/>
    </source>
</evidence>
<keyword evidence="4" id="KW-1185">Reference proteome</keyword>
<dbReference type="InParanoid" id="L0A8P0"/>